<sequence>MEADEFHDYVEQGVERHYMEDHDLQYIDTDVGLKEFANAEGWGHGPFPEEIFVEGHSSSREIKYYEFILEKHILRLTDLPVLNDVTCSDQDERNFHLVLEKTGCCEKLQPPNTSALSLLIWAVATMKHEMFYYMTIDEYARDMRNEPPSKVDDVNLVLKVQRQLRSASKRLADENALIAQKDNYCAGKLKF</sequence>
<organism evidence="1 2">
    <name type="scientific">Parascaris univalens</name>
    <name type="common">Nematode worm</name>
    <dbReference type="NCBI Taxonomy" id="6257"/>
    <lineage>
        <taxon>Eukaryota</taxon>
        <taxon>Metazoa</taxon>
        <taxon>Ecdysozoa</taxon>
        <taxon>Nematoda</taxon>
        <taxon>Chromadorea</taxon>
        <taxon>Rhabditida</taxon>
        <taxon>Spirurina</taxon>
        <taxon>Ascaridomorpha</taxon>
        <taxon>Ascaridoidea</taxon>
        <taxon>Ascarididae</taxon>
        <taxon>Parascaris</taxon>
    </lineage>
</organism>
<protein>
    <submittedName>
        <fullName evidence="2">Uncharacterized protein</fullName>
    </submittedName>
</protein>
<keyword evidence="1" id="KW-1185">Reference proteome</keyword>
<accession>A0A915A7T6</accession>
<reference evidence="2" key="1">
    <citation type="submission" date="2022-11" db="UniProtKB">
        <authorList>
            <consortium name="WormBaseParasite"/>
        </authorList>
    </citation>
    <scope>IDENTIFICATION</scope>
</reference>
<dbReference type="WBParaSite" id="PgR002_g006_t01">
    <property type="protein sequence ID" value="PgR002_g006_t01"/>
    <property type="gene ID" value="PgR002_g006"/>
</dbReference>
<proteinExistence type="predicted"/>
<evidence type="ECO:0000313" key="1">
    <source>
        <dbReference type="Proteomes" id="UP000887569"/>
    </source>
</evidence>
<name>A0A915A7T6_PARUN</name>
<dbReference type="Proteomes" id="UP000887569">
    <property type="component" value="Unplaced"/>
</dbReference>
<dbReference type="AlphaFoldDB" id="A0A915A7T6"/>
<evidence type="ECO:0000313" key="2">
    <source>
        <dbReference type="WBParaSite" id="PgR002_g006_t01"/>
    </source>
</evidence>